<gene>
    <name evidence="2" type="ORF">C8P66_14013</name>
</gene>
<reference evidence="2 3" key="1">
    <citation type="submission" date="2018-06" db="EMBL/GenBank/DDBJ databases">
        <title>Genomic Encyclopedia of Archaeal and Bacterial Type Strains, Phase II (KMG-II): from individual species to whole genera.</title>
        <authorList>
            <person name="Goeker M."/>
        </authorList>
    </citation>
    <scope>NUCLEOTIDE SEQUENCE [LARGE SCALE GENOMIC DNA]</scope>
    <source>
        <strain evidence="2 3">DSM 24525</strain>
    </source>
</reference>
<organism evidence="2 3">
    <name type="scientific">Humitalea rosea</name>
    <dbReference type="NCBI Taxonomy" id="990373"/>
    <lineage>
        <taxon>Bacteria</taxon>
        <taxon>Pseudomonadati</taxon>
        <taxon>Pseudomonadota</taxon>
        <taxon>Alphaproteobacteria</taxon>
        <taxon>Acetobacterales</taxon>
        <taxon>Roseomonadaceae</taxon>
        <taxon>Humitalea</taxon>
    </lineage>
</organism>
<sequence>MARDFRRPERRQGFLLPPDMQDWLPQDDIVHLVLDAVSLMDLSAFEDEHKVGGVGHRYAAPAPRHTAGASDRSVKPS</sequence>
<dbReference type="OrthoDB" id="9774608at2"/>
<keyword evidence="3" id="KW-1185">Reference proteome</keyword>
<name>A0A2W7HWU3_9PROT</name>
<accession>A0A2W7HWU3</accession>
<evidence type="ECO:0000256" key="1">
    <source>
        <dbReference type="SAM" id="MobiDB-lite"/>
    </source>
</evidence>
<evidence type="ECO:0000313" key="2">
    <source>
        <dbReference type="EMBL" id="PZW37835.1"/>
    </source>
</evidence>
<comment type="caution">
    <text evidence="2">The sequence shown here is derived from an EMBL/GenBank/DDBJ whole genome shotgun (WGS) entry which is preliminary data.</text>
</comment>
<evidence type="ECO:0008006" key="4">
    <source>
        <dbReference type="Google" id="ProtNLM"/>
    </source>
</evidence>
<evidence type="ECO:0000313" key="3">
    <source>
        <dbReference type="Proteomes" id="UP000249688"/>
    </source>
</evidence>
<proteinExistence type="predicted"/>
<dbReference type="Proteomes" id="UP000249688">
    <property type="component" value="Unassembled WGS sequence"/>
</dbReference>
<feature type="region of interest" description="Disordered" evidence="1">
    <location>
        <begin position="55"/>
        <end position="77"/>
    </location>
</feature>
<protein>
    <recommendedName>
        <fullName evidence="4">Transposase-like protein DUF772</fullName>
    </recommendedName>
</protein>
<dbReference type="RefSeq" id="WP_111400448.1">
    <property type="nucleotide sequence ID" value="NZ_QKYU01000040.1"/>
</dbReference>
<dbReference type="AlphaFoldDB" id="A0A2W7HWU3"/>
<dbReference type="EMBL" id="QKYU01000040">
    <property type="protein sequence ID" value="PZW37835.1"/>
    <property type="molecule type" value="Genomic_DNA"/>
</dbReference>